<feature type="domain" description="3-hydroxyacyl-CoA dehydrogenase C-terminal" evidence="1">
    <location>
        <begin position="58"/>
        <end position="141"/>
    </location>
</feature>
<evidence type="ECO:0000259" key="1">
    <source>
        <dbReference type="Pfam" id="PF00725"/>
    </source>
</evidence>
<comment type="caution">
    <text evidence="2">The sequence shown here is derived from an EMBL/GenBank/DDBJ whole genome shotgun (WGS) entry which is preliminary data.</text>
</comment>
<sequence>MIKAGRTGRKSRAGFFSYESDEIGCGTARLDAVRSNETVDRIISQWAGPPRPHTSQSIVFRLLLPMILEATRMIEAGKIHDPGDVDLGAVLGLGFPASAGGPLRWADTLSAARIVDLLRPLQRLGPRMQPTMLLQEMARLGSRFYQHQGPHWGIQPSWSINGTSEMLPIQASEGRPETHPQ</sequence>
<dbReference type="GO" id="GO:0016509">
    <property type="term" value="F:long-chain (3S)-3-hydroxyacyl-CoA dehydrogenase (NAD+) activity"/>
    <property type="evidence" value="ECO:0007669"/>
    <property type="project" value="TreeGrafter"/>
</dbReference>
<dbReference type="PANTHER" id="PTHR43612:SF3">
    <property type="entry name" value="TRIFUNCTIONAL ENZYME SUBUNIT ALPHA, MITOCHONDRIAL"/>
    <property type="match status" value="1"/>
</dbReference>
<dbReference type="InterPro" id="IPR008927">
    <property type="entry name" value="6-PGluconate_DH-like_C_sf"/>
</dbReference>
<organism evidence="2">
    <name type="scientific">marine sediment metagenome</name>
    <dbReference type="NCBI Taxonomy" id="412755"/>
    <lineage>
        <taxon>unclassified sequences</taxon>
        <taxon>metagenomes</taxon>
        <taxon>ecological metagenomes</taxon>
    </lineage>
</organism>
<dbReference type="InterPro" id="IPR006108">
    <property type="entry name" value="3HC_DH_C"/>
</dbReference>
<name>X0TD92_9ZZZZ</name>
<dbReference type="InterPro" id="IPR050136">
    <property type="entry name" value="FA_oxidation_alpha_subunit"/>
</dbReference>
<protein>
    <recommendedName>
        <fullName evidence="1">3-hydroxyacyl-CoA dehydrogenase C-terminal domain-containing protein</fullName>
    </recommendedName>
</protein>
<dbReference type="Gene3D" id="1.10.1040.50">
    <property type="match status" value="1"/>
</dbReference>
<dbReference type="PANTHER" id="PTHR43612">
    <property type="entry name" value="TRIFUNCTIONAL ENZYME SUBUNIT ALPHA"/>
    <property type="match status" value="1"/>
</dbReference>
<evidence type="ECO:0000313" key="2">
    <source>
        <dbReference type="EMBL" id="GAF85291.1"/>
    </source>
</evidence>
<dbReference type="Pfam" id="PF00725">
    <property type="entry name" value="3HCDH"/>
    <property type="match status" value="1"/>
</dbReference>
<dbReference type="GO" id="GO:0004300">
    <property type="term" value="F:enoyl-CoA hydratase activity"/>
    <property type="evidence" value="ECO:0007669"/>
    <property type="project" value="TreeGrafter"/>
</dbReference>
<reference evidence="2" key="1">
    <citation type="journal article" date="2014" name="Front. Microbiol.">
        <title>High frequency of phylogenetically diverse reductive dehalogenase-homologous genes in deep subseafloor sedimentary metagenomes.</title>
        <authorList>
            <person name="Kawai M."/>
            <person name="Futagami T."/>
            <person name="Toyoda A."/>
            <person name="Takaki Y."/>
            <person name="Nishi S."/>
            <person name="Hori S."/>
            <person name="Arai W."/>
            <person name="Tsubouchi T."/>
            <person name="Morono Y."/>
            <person name="Uchiyama I."/>
            <person name="Ito T."/>
            <person name="Fujiyama A."/>
            <person name="Inagaki F."/>
            <person name="Takami H."/>
        </authorList>
    </citation>
    <scope>NUCLEOTIDE SEQUENCE</scope>
    <source>
        <strain evidence="2">Expedition CK06-06</strain>
    </source>
</reference>
<dbReference type="EMBL" id="BARS01003685">
    <property type="protein sequence ID" value="GAF85291.1"/>
    <property type="molecule type" value="Genomic_DNA"/>
</dbReference>
<dbReference type="SUPFAM" id="SSF48179">
    <property type="entry name" value="6-phosphogluconate dehydrogenase C-terminal domain-like"/>
    <property type="match status" value="1"/>
</dbReference>
<accession>X0TD92</accession>
<dbReference type="AlphaFoldDB" id="X0TD92"/>
<gene>
    <name evidence="2" type="ORF">S01H1_07145</name>
</gene>
<dbReference type="GO" id="GO:0006635">
    <property type="term" value="P:fatty acid beta-oxidation"/>
    <property type="evidence" value="ECO:0007669"/>
    <property type="project" value="TreeGrafter"/>
</dbReference>
<proteinExistence type="predicted"/>